<dbReference type="Proteomes" id="UP000326838">
    <property type="component" value="Unassembled WGS sequence"/>
</dbReference>
<reference evidence="2" key="1">
    <citation type="submission" date="2019-09" db="EMBL/GenBank/DDBJ databases">
        <title>Mumia zhuanghuii sp. nov. isolated from the intestinal contents of plateau pika (Ochotona curzoniae) in the Qinghai-Tibet plateau of China.</title>
        <authorList>
            <person name="Tian Z."/>
        </authorList>
    </citation>
    <scope>NUCLEOTIDE SEQUENCE [LARGE SCALE GENOMIC DNA]</scope>
    <source>
        <strain evidence="2">L-033</strain>
    </source>
</reference>
<gene>
    <name evidence="1" type="ORF">F6B40_08400</name>
</gene>
<sequence>MGYKIPDWKKSIDQDKFEVETPEGVFLMPKAEYLTGRQADAFAKVDETEGGIYAVLDDLVPGLGASLLDVPLKFVKELVAEWQADSGISLGESEASAS</sequence>
<protein>
    <recommendedName>
        <fullName evidence="3">Tail assembly chaperone</fullName>
    </recommendedName>
</protein>
<dbReference type="RefSeq" id="WP_150893069.1">
    <property type="nucleotide sequence ID" value="NZ_VYUY01000009.1"/>
</dbReference>
<comment type="caution">
    <text evidence="1">The sequence shown here is derived from an EMBL/GenBank/DDBJ whole genome shotgun (WGS) entry which is preliminary data.</text>
</comment>
<dbReference type="EMBL" id="VYUY01000009">
    <property type="protein sequence ID" value="KAA9133761.1"/>
    <property type="molecule type" value="Genomic_DNA"/>
</dbReference>
<keyword evidence="2" id="KW-1185">Reference proteome</keyword>
<evidence type="ECO:0000313" key="2">
    <source>
        <dbReference type="Proteomes" id="UP000326838"/>
    </source>
</evidence>
<name>A0A5N0TGQ3_9MICO</name>
<proteinExistence type="predicted"/>
<evidence type="ECO:0000313" key="1">
    <source>
        <dbReference type="EMBL" id="KAA9133761.1"/>
    </source>
</evidence>
<dbReference type="AlphaFoldDB" id="A0A5N0TGQ3"/>
<organism evidence="1 2">
    <name type="scientific">Microbacterium caowuchunii</name>
    <dbReference type="NCBI Taxonomy" id="2614638"/>
    <lineage>
        <taxon>Bacteria</taxon>
        <taxon>Bacillati</taxon>
        <taxon>Actinomycetota</taxon>
        <taxon>Actinomycetes</taxon>
        <taxon>Micrococcales</taxon>
        <taxon>Microbacteriaceae</taxon>
        <taxon>Microbacterium</taxon>
    </lineage>
</organism>
<accession>A0A5N0TGQ3</accession>
<evidence type="ECO:0008006" key="3">
    <source>
        <dbReference type="Google" id="ProtNLM"/>
    </source>
</evidence>